<keyword evidence="9" id="KW-0227">DNA damage</keyword>
<sequence length="203" mass="22762">MDNDRAGITPSSEDKSRYEAARKELMQALQKKRIVDKQLAQLEVQIYNFENSYLTDTAQHSGGNIIQGFDGYLKTQNVGRRRHEPTEADRVFSTSSLTYQKSLELLGDPEEEADTIGVLSLGNSRGPTPGLTTVVLPAATQRSQQELTAAQQKKVRDKEYQRRKRASQARERALAAEREEEAGETYSTGSSRRQVKKPKTADD</sequence>
<organism evidence="12 13">
    <name type="scientific">Pyrrhoderma noxium</name>
    <dbReference type="NCBI Taxonomy" id="2282107"/>
    <lineage>
        <taxon>Eukaryota</taxon>
        <taxon>Fungi</taxon>
        <taxon>Dikarya</taxon>
        <taxon>Basidiomycota</taxon>
        <taxon>Agaricomycotina</taxon>
        <taxon>Agaricomycetes</taxon>
        <taxon>Hymenochaetales</taxon>
        <taxon>Hymenochaetaceae</taxon>
        <taxon>Pyrrhoderma</taxon>
    </lineage>
</organism>
<keyword evidence="6 10" id="KW-0175">Coiled coil</keyword>
<protein>
    <recommendedName>
        <fullName evidence="3 9">Chromatin modification-related protein EAF6</fullName>
    </recommendedName>
</protein>
<proteinExistence type="inferred from homology"/>
<evidence type="ECO:0000256" key="11">
    <source>
        <dbReference type="SAM" id="MobiDB-lite"/>
    </source>
</evidence>
<keyword evidence="5 9" id="KW-0805">Transcription regulation</keyword>
<keyword evidence="9" id="KW-0234">DNA repair</keyword>
<dbReference type="EMBL" id="NBII01000007">
    <property type="protein sequence ID" value="PAV17470.1"/>
    <property type="molecule type" value="Genomic_DNA"/>
</dbReference>
<dbReference type="Proteomes" id="UP000217199">
    <property type="component" value="Unassembled WGS sequence"/>
</dbReference>
<dbReference type="FunCoup" id="A0A286UD11">
    <property type="interactions" value="247"/>
</dbReference>
<evidence type="ECO:0000256" key="10">
    <source>
        <dbReference type="SAM" id="Coils"/>
    </source>
</evidence>
<keyword evidence="13" id="KW-1185">Reference proteome</keyword>
<dbReference type="AlphaFoldDB" id="A0A286UD11"/>
<dbReference type="InParanoid" id="A0A286UD11"/>
<dbReference type="GO" id="GO:0035267">
    <property type="term" value="C:NuA4 histone acetyltransferase complex"/>
    <property type="evidence" value="ECO:0007669"/>
    <property type="project" value="UniProtKB-UniRule"/>
</dbReference>
<reference evidence="12 13" key="1">
    <citation type="journal article" date="2017" name="Mol. Ecol.">
        <title>Comparative and population genomic landscape of Phellinus noxius: A hypervariable fungus causing root rot in trees.</title>
        <authorList>
            <person name="Chung C.L."/>
            <person name="Lee T.J."/>
            <person name="Akiba M."/>
            <person name="Lee H.H."/>
            <person name="Kuo T.H."/>
            <person name="Liu D."/>
            <person name="Ke H.M."/>
            <person name="Yokoi T."/>
            <person name="Roa M.B."/>
            <person name="Lu M.J."/>
            <person name="Chang Y.Y."/>
            <person name="Ann P.J."/>
            <person name="Tsai J.N."/>
            <person name="Chen C.Y."/>
            <person name="Tzean S.S."/>
            <person name="Ota Y."/>
            <person name="Hattori T."/>
            <person name="Sahashi N."/>
            <person name="Liou R.F."/>
            <person name="Kikuchi T."/>
            <person name="Tsai I.J."/>
        </authorList>
    </citation>
    <scope>NUCLEOTIDE SEQUENCE [LARGE SCALE GENOMIC DNA]</scope>
    <source>
        <strain evidence="12 13">FFPRI411160</strain>
    </source>
</reference>
<accession>A0A286UD11</accession>
<evidence type="ECO:0000256" key="9">
    <source>
        <dbReference type="RuleBase" id="RU368022"/>
    </source>
</evidence>
<feature type="compositionally biased region" description="Basic residues" evidence="11">
    <location>
        <begin position="193"/>
        <end position="203"/>
    </location>
</feature>
<keyword evidence="7 9" id="KW-0804">Transcription</keyword>
<evidence type="ECO:0000313" key="13">
    <source>
        <dbReference type="Proteomes" id="UP000217199"/>
    </source>
</evidence>
<dbReference type="InterPro" id="IPR015418">
    <property type="entry name" value="Eaf6"/>
</dbReference>
<evidence type="ECO:0000256" key="5">
    <source>
        <dbReference type="ARBA" id="ARBA00023015"/>
    </source>
</evidence>
<evidence type="ECO:0000256" key="8">
    <source>
        <dbReference type="ARBA" id="ARBA00023242"/>
    </source>
</evidence>
<evidence type="ECO:0000256" key="1">
    <source>
        <dbReference type="ARBA" id="ARBA00004123"/>
    </source>
</evidence>
<name>A0A286UD11_9AGAM</name>
<evidence type="ECO:0000256" key="7">
    <source>
        <dbReference type="ARBA" id="ARBA00023163"/>
    </source>
</evidence>
<dbReference type="Pfam" id="PF09340">
    <property type="entry name" value="NuA4"/>
    <property type="match status" value="1"/>
</dbReference>
<comment type="function">
    <text evidence="9">Component of the NuA4 histone acetyltransferase complex which is involved in transcriptional activation of selected genes principally by acetylation of nucleosomal histone H4 and H2A. The NuA4 complex is also involved in DNA repair.</text>
</comment>
<comment type="subcellular location">
    <subcellularLocation>
        <location evidence="1 9">Nucleus</location>
    </subcellularLocation>
</comment>
<comment type="caution">
    <text evidence="12">The sequence shown here is derived from an EMBL/GenBank/DDBJ whole genome shotgun (WGS) entry which is preliminary data.</text>
</comment>
<gene>
    <name evidence="12" type="ORF">PNOK_0753400</name>
</gene>
<evidence type="ECO:0000313" key="12">
    <source>
        <dbReference type="EMBL" id="PAV17470.1"/>
    </source>
</evidence>
<comment type="subunit">
    <text evidence="9">Component of the NuA4 histone acetyltransferase complex.</text>
</comment>
<evidence type="ECO:0000256" key="4">
    <source>
        <dbReference type="ARBA" id="ARBA00022853"/>
    </source>
</evidence>
<keyword evidence="8 9" id="KW-0539">Nucleus</keyword>
<comment type="similarity">
    <text evidence="2 9">Belongs to the EAF6 family.</text>
</comment>
<dbReference type="STRING" id="2282107.A0A286UD11"/>
<dbReference type="GO" id="GO:0005634">
    <property type="term" value="C:nucleus"/>
    <property type="evidence" value="ECO:0007669"/>
    <property type="project" value="UniProtKB-SubCell"/>
</dbReference>
<dbReference type="PANTHER" id="PTHR13476">
    <property type="entry name" value="CHROMATIN MODIFICATION-RELATED PROTEIN MEAF6"/>
    <property type="match status" value="1"/>
</dbReference>
<feature type="compositionally biased region" description="Basic and acidic residues" evidence="11">
    <location>
        <begin position="168"/>
        <end position="177"/>
    </location>
</feature>
<dbReference type="GO" id="GO:0006281">
    <property type="term" value="P:DNA repair"/>
    <property type="evidence" value="ECO:0007669"/>
    <property type="project" value="UniProtKB-UniRule"/>
</dbReference>
<feature type="region of interest" description="Disordered" evidence="11">
    <location>
        <begin position="147"/>
        <end position="203"/>
    </location>
</feature>
<evidence type="ECO:0000256" key="3">
    <source>
        <dbReference type="ARBA" id="ARBA00018504"/>
    </source>
</evidence>
<dbReference type="GO" id="GO:0006325">
    <property type="term" value="P:chromatin organization"/>
    <property type="evidence" value="ECO:0007669"/>
    <property type="project" value="UniProtKB-KW"/>
</dbReference>
<evidence type="ECO:0000256" key="6">
    <source>
        <dbReference type="ARBA" id="ARBA00023054"/>
    </source>
</evidence>
<evidence type="ECO:0000256" key="2">
    <source>
        <dbReference type="ARBA" id="ARBA00010916"/>
    </source>
</evidence>
<dbReference type="OrthoDB" id="440324at2759"/>
<keyword evidence="4 9" id="KW-0156">Chromatin regulator</keyword>
<feature type="coiled-coil region" evidence="10">
    <location>
        <begin position="18"/>
        <end position="45"/>
    </location>
</feature>